<dbReference type="InterPro" id="IPR001494">
    <property type="entry name" value="Importin-beta_N"/>
</dbReference>
<dbReference type="InterPro" id="IPR016024">
    <property type="entry name" value="ARM-type_fold"/>
</dbReference>
<sequence>MATASTTHIRKRQYQPSITSYFNGHTEPSQTSRSPLSPPLDHATQASLLSVGMRVRKSVPEGYKTHKTLGVDGFPFPSTAPATTSSAPSRQSHNSTTASSRELTPFCGLHKIGGLACQPQSHSPASSAPAAGAMEEMGDRFDVPSLTASQQTIPSTQGSFMSLVSLNGAPSKKRTFEEEIEDDMDAFFDEVDAMDTTMAGRVIARPKASLRRAATDEKMPAVDGEDFGDEDAAFLAPMDVDGVMDVDQVLEGTLAADASTRTQAETQLTQAAEADFQGYLTTLSRELANEGASPQVRMAAGLALKNSFTARDYVRLKEVQNRWETQIDPTVKAQVKDFALQTLSSSDNRAGLSAAQFIA</sequence>
<gene>
    <name evidence="8" type="ORF">B0A55_10705</name>
</gene>
<dbReference type="STRING" id="329884.A0A4U0WN34"/>
<feature type="region of interest" description="Disordered" evidence="6">
    <location>
        <begin position="1"/>
        <end position="42"/>
    </location>
</feature>
<dbReference type="PROSITE" id="PS50166">
    <property type="entry name" value="IMPORTIN_B_NT"/>
    <property type="match status" value="1"/>
</dbReference>
<dbReference type="EMBL" id="NAJQ01000899">
    <property type="protein sequence ID" value="TKA63863.1"/>
    <property type="molecule type" value="Genomic_DNA"/>
</dbReference>
<evidence type="ECO:0000256" key="3">
    <source>
        <dbReference type="ARBA" id="ARBA00005459"/>
    </source>
</evidence>
<dbReference type="GO" id="GO:0006886">
    <property type="term" value="P:intracellular protein transport"/>
    <property type="evidence" value="ECO:0007669"/>
    <property type="project" value="InterPro"/>
</dbReference>
<dbReference type="AlphaFoldDB" id="A0A4U0WN34"/>
<keyword evidence="5" id="KW-0539">Nucleus</keyword>
<dbReference type="Gene3D" id="1.25.10.10">
    <property type="entry name" value="Leucine-rich Repeat Variant"/>
    <property type="match status" value="1"/>
</dbReference>
<dbReference type="GO" id="GO:0031267">
    <property type="term" value="F:small GTPase binding"/>
    <property type="evidence" value="ECO:0007669"/>
    <property type="project" value="InterPro"/>
</dbReference>
<dbReference type="InterPro" id="IPR013900">
    <property type="entry name" value="RNR_inhibitor"/>
</dbReference>
<evidence type="ECO:0000313" key="8">
    <source>
        <dbReference type="EMBL" id="TKA63863.1"/>
    </source>
</evidence>
<proteinExistence type="inferred from homology"/>
<organism evidence="8 9">
    <name type="scientific">Friedmanniomyces simplex</name>
    <dbReference type="NCBI Taxonomy" id="329884"/>
    <lineage>
        <taxon>Eukaryota</taxon>
        <taxon>Fungi</taxon>
        <taxon>Dikarya</taxon>
        <taxon>Ascomycota</taxon>
        <taxon>Pezizomycotina</taxon>
        <taxon>Dothideomycetes</taxon>
        <taxon>Dothideomycetidae</taxon>
        <taxon>Mycosphaerellales</taxon>
        <taxon>Teratosphaeriaceae</taxon>
        <taxon>Friedmanniomyces</taxon>
    </lineage>
</organism>
<protein>
    <recommendedName>
        <fullName evidence="7">Importin N-terminal domain-containing protein</fullName>
    </recommendedName>
</protein>
<dbReference type="Pfam" id="PF08591">
    <property type="entry name" value="RNR_inhib"/>
    <property type="match status" value="1"/>
</dbReference>
<dbReference type="SUPFAM" id="SSF48371">
    <property type="entry name" value="ARM repeat"/>
    <property type="match status" value="1"/>
</dbReference>
<comment type="similarity">
    <text evidence="3">Belongs to the DIF1/spd1 family.</text>
</comment>
<name>A0A4U0WN34_9PEZI</name>
<evidence type="ECO:0000256" key="1">
    <source>
        <dbReference type="ARBA" id="ARBA00004123"/>
    </source>
</evidence>
<feature type="compositionally biased region" description="Polar residues" evidence="6">
    <location>
        <begin position="90"/>
        <end position="101"/>
    </location>
</feature>
<feature type="non-terminal residue" evidence="8">
    <location>
        <position position="359"/>
    </location>
</feature>
<dbReference type="Proteomes" id="UP000309340">
    <property type="component" value="Unassembled WGS sequence"/>
</dbReference>
<evidence type="ECO:0000313" key="9">
    <source>
        <dbReference type="Proteomes" id="UP000309340"/>
    </source>
</evidence>
<dbReference type="InterPro" id="IPR011989">
    <property type="entry name" value="ARM-like"/>
</dbReference>
<comment type="subcellular location">
    <subcellularLocation>
        <location evidence="2">Cytoplasm</location>
    </subcellularLocation>
    <subcellularLocation>
        <location evidence="1">Nucleus</location>
    </subcellularLocation>
</comment>
<dbReference type="SMART" id="SM00913">
    <property type="entry name" value="IBN_N"/>
    <property type="match status" value="1"/>
</dbReference>
<reference evidence="8 9" key="1">
    <citation type="submission" date="2017-03" db="EMBL/GenBank/DDBJ databases">
        <title>Genomes of endolithic fungi from Antarctica.</title>
        <authorList>
            <person name="Coleine C."/>
            <person name="Masonjones S."/>
            <person name="Stajich J.E."/>
        </authorList>
    </citation>
    <scope>NUCLEOTIDE SEQUENCE [LARGE SCALE GENOMIC DNA]</scope>
    <source>
        <strain evidence="8 9">CCFEE 5184</strain>
    </source>
</reference>
<keyword evidence="9" id="KW-1185">Reference proteome</keyword>
<dbReference type="PANTHER" id="PTHR28081:SF1">
    <property type="entry name" value="DAMAGE-REGULATED IMPORT FACILITATOR 1"/>
    <property type="match status" value="1"/>
</dbReference>
<feature type="domain" description="Importin N-terminal" evidence="7">
    <location>
        <begin position="264"/>
        <end position="345"/>
    </location>
</feature>
<keyword evidence="4" id="KW-0963">Cytoplasm</keyword>
<evidence type="ECO:0000259" key="7">
    <source>
        <dbReference type="PROSITE" id="PS50166"/>
    </source>
</evidence>
<accession>A0A4U0WN34</accession>
<evidence type="ECO:0000256" key="2">
    <source>
        <dbReference type="ARBA" id="ARBA00004496"/>
    </source>
</evidence>
<evidence type="ECO:0000256" key="6">
    <source>
        <dbReference type="SAM" id="MobiDB-lite"/>
    </source>
</evidence>
<evidence type="ECO:0000256" key="5">
    <source>
        <dbReference type="ARBA" id="ARBA00023242"/>
    </source>
</evidence>
<evidence type="ECO:0000256" key="4">
    <source>
        <dbReference type="ARBA" id="ARBA00022490"/>
    </source>
</evidence>
<feature type="compositionally biased region" description="Polar residues" evidence="6">
    <location>
        <begin position="14"/>
        <end position="35"/>
    </location>
</feature>
<dbReference type="GO" id="GO:0005634">
    <property type="term" value="C:nucleus"/>
    <property type="evidence" value="ECO:0007669"/>
    <property type="project" value="UniProtKB-SubCell"/>
</dbReference>
<dbReference type="PANTHER" id="PTHR28081">
    <property type="entry name" value="DAMAGE-REGULATED IMPORT FACILITATOR 1-RELATED"/>
    <property type="match status" value="1"/>
</dbReference>
<feature type="region of interest" description="Disordered" evidence="6">
    <location>
        <begin position="66"/>
        <end position="101"/>
    </location>
</feature>
<dbReference type="Pfam" id="PF03810">
    <property type="entry name" value="IBN_N"/>
    <property type="match status" value="1"/>
</dbReference>
<dbReference type="GO" id="GO:1990846">
    <property type="term" value="F:ribonucleoside-diphosphate reductase inhibitor activity"/>
    <property type="evidence" value="ECO:0007669"/>
    <property type="project" value="TreeGrafter"/>
</dbReference>
<dbReference type="OrthoDB" id="4072855at2759"/>
<dbReference type="GO" id="GO:0005737">
    <property type="term" value="C:cytoplasm"/>
    <property type="evidence" value="ECO:0007669"/>
    <property type="project" value="UniProtKB-SubCell"/>
</dbReference>
<comment type="caution">
    <text evidence="8">The sequence shown here is derived from an EMBL/GenBank/DDBJ whole genome shotgun (WGS) entry which is preliminary data.</text>
</comment>
<feature type="compositionally biased region" description="Low complexity" evidence="6">
    <location>
        <begin position="77"/>
        <end position="89"/>
    </location>
</feature>